<evidence type="ECO:0000256" key="9">
    <source>
        <dbReference type="PIRSR" id="PIRSR000094-2"/>
    </source>
</evidence>
<keyword evidence="7 8" id="KW-0275">Fatty acid biosynthesis</keyword>
<evidence type="ECO:0000313" key="13">
    <source>
        <dbReference type="Proteomes" id="UP000184440"/>
    </source>
</evidence>
<keyword evidence="5 8" id="KW-0560">Oxidoreductase</keyword>
<evidence type="ECO:0000256" key="5">
    <source>
        <dbReference type="ARBA" id="ARBA00023002"/>
    </source>
</evidence>
<dbReference type="Proteomes" id="UP000184440">
    <property type="component" value="Unassembled WGS sequence"/>
</dbReference>
<dbReference type="InterPro" id="IPR014358">
    <property type="entry name" value="Enoyl-ACP_Rdtase_NADH"/>
</dbReference>
<dbReference type="OrthoDB" id="9803628at2"/>
<name>A0A1M7RLW1_9ACTN</name>
<keyword evidence="3 8" id="KW-0444">Lipid biosynthesis</keyword>
<organism evidence="12 13">
    <name type="scientific">Cryptosporangium aurantiacum</name>
    <dbReference type="NCBI Taxonomy" id="134849"/>
    <lineage>
        <taxon>Bacteria</taxon>
        <taxon>Bacillati</taxon>
        <taxon>Actinomycetota</taxon>
        <taxon>Actinomycetes</taxon>
        <taxon>Cryptosporangiales</taxon>
        <taxon>Cryptosporangiaceae</taxon>
        <taxon>Cryptosporangium</taxon>
    </lineage>
</organism>
<evidence type="ECO:0000256" key="1">
    <source>
        <dbReference type="ARBA" id="ARBA00005189"/>
    </source>
</evidence>
<evidence type="ECO:0000256" key="11">
    <source>
        <dbReference type="SAM" id="MobiDB-lite"/>
    </source>
</evidence>
<feature type="binding site" evidence="10">
    <location>
        <position position="92"/>
    </location>
    <ligand>
        <name>NAD(+)</name>
        <dbReference type="ChEBI" id="CHEBI:57540"/>
    </ligand>
</feature>
<dbReference type="UniPathway" id="UPA00915"/>
<dbReference type="PIRSF" id="PIRSF000094">
    <property type="entry name" value="Enoyl-ACP_rdct"/>
    <property type="match status" value="1"/>
</dbReference>
<reference evidence="12 13" key="1">
    <citation type="submission" date="2016-11" db="EMBL/GenBank/DDBJ databases">
        <authorList>
            <person name="Jaros S."/>
            <person name="Januszkiewicz K."/>
            <person name="Wedrychowicz H."/>
        </authorList>
    </citation>
    <scope>NUCLEOTIDE SEQUENCE [LARGE SCALE GENOMIC DNA]</scope>
    <source>
        <strain evidence="12 13">DSM 46144</strain>
    </source>
</reference>
<dbReference type="PANTHER" id="PTHR43159">
    <property type="entry name" value="ENOYL-[ACYL-CARRIER-PROTEIN] REDUCTASE"/>
    <property type="match status" value="1"/>
</dbReference>
<evidence type="ECO:0000256" key="3">
    <source>
        <dbReference type="ARBA" id="ARBA00022516"/>
    </source>
</evidence>
<feature type="binding site" evidence="10">
    <location>
        <begin position="64"/>
        <end position="65"/>
    </location>
    <ligand>
        <name>NAD(+)</name>
        <dbReference type="ChEBI" id="CHEBI:57540"/>
    </ligand>
</feature>
<feature type="region of interest" description="Disordered" evidence="11">
    <location>
        <begin position="257"/>
        <end position="280"/>
    </location>
</feature>
<feature type="binding site" evidence="9">
    <location>
        <position position="95"/>
    </location>
    <ligand>
        <name>substrate</name>
    </ligand>
</feature>
<keyword evidence="4" id="KW-0276">Fatty acid metabolism</keyword>
<feature type="binding site" evidence="10">
    <location>
        <begin position="20"/>
        <end position="21"/>
    </location>
    <ligand>
        <name>NAD(+)</name>
        <dbReference type="ChEBI" id="CHEBI:57540"/>
    </ligand>
</feature>
<dbReference type="EMBL" id="FRCS01000022">
    <property type="protein sequence ID" value="SHN47307.1"/>
    <property type="molecule type" value="Genomic_DNA"/>
</dbReference>
<keyword evidence="6" id="KW-0443">Lipid metabolism</keyword>
<evidence type="ECO:0000256" key="7">
    <source>
        <dbReference type="ARBA" id="ARBA00023160"/>
    </source>
</evidence>
<sequence>MSGLLDGKRILVTGVLTDASIAFHVAALAQREGAQVVLTGYGRMSLVERVARRLPVTPPVVELDVTDPAQLDGLADRVRTHCDGLDGVVHAIGFAPLPALGGNFLATPWADAATAFQVSAYSLQALSVATLPLFDRDGGAIVGLDFDARVAWPGYDWMGVAKAGLESCARYLAAYLGPRGIRVNLVAAGPLRTKAATSLSTFAEFSDVWPRRAPLGWSVDDPSAAARACVLFLSDWLPATTGEILHVDGGAHAVGSFPAGTGAPTEASRPAVRSPVPGRR</sequence>
<evidence type="ECO:0000256" key="10">
    <source>
        <dbReference type="PIRSR" id="PIRSR000094-3"/>
    </source>
</evidence>
<dbReference type="GO" id="GO:0006633">
    <property type="term" value="P:fatty acid biosynthetic process"/>
    <property type="evidence" value="ECO:0007669"/>
    <property type="project" value="UniProtKB-KW"/>
</dbReference>
<evidence type="ECO:0000256" key="6">
    <source>
        <dbReference type="ARBA" id="ARBA00023098"/>
    </source>
</evidence>
<proteinExistence type="inferred from homology"/>
<dbReference type="AlphaFoldDB" id="A0A1M7RLW1"/>
<dbReference type="STRING" id="134849.SAMN05443668_12245"/>
<keyword evidence="8 10" id="KW-0520">NAD</keyword>
<evidence type="ECO:0000256" key="2">
    <source>
        <dbReference type="ARBA" id="ARBA00009233"/>
    </source>
</evidence>
<dbReference type="NCBIfam" id="NF005908">
    <property type="entry name" value="PRK07889.1"/>
    <property type="match status" value="1"/>
</dbReference>
<keyword evidence="13" id="KW-1185">Reference proteome</keyword>
<feature type="binding site" evidence="10">
    <location>
        <position position="14"/>
    </location>
    <ligand>
        <name>NAD(+)</name>
        <dbReference type="ChEBI" id="CHEBI:57540"/>
    </ligand>
</feature>
<evidence type="ECO:0000313" key="12">
    <source>
        <dbReference type="EMBL" id="SHN47307.1"/>
    </source>
</evidence>
<dbReference type="PANTHER" id="PTHR43159:SF2">
    <property type="entry name" value="ENOYL-[ACYL-CARRIER-PROTEIN] REDUCTASE [NADH], CHLOROPLASTIC"/>
    <property type="match status" value="1"/>
</dbReference>
<gene>
    <name evidence="12" type="ORF">SAMN05443668_12245</name>
</gene>
<dbReference type="GO" id="GO:0004318">
    <property type="term" value="F:enoyl-[acyl-carrier-protein] reductase (NADH) activity"/>
    <property type="evidence" value="ECO:0007669"/>
    <property type="project" value="UniProtKB-EC"/>
</dbReference>
<feature type="binding site" evidence="10">
    <location>
        <position position="162"/>
    </location>
    <ligand>
        <name>NAD(+)</name>
        <dbReference type="ChEBI" id="CHEBI:57540"/>
    </ligand>
</feature>
<dbReference type="InterPro" id="IPR036291">
    <property type="entry name" value="NAD(P)-bd_dom_sf"/>
</dbReference>
<protein>
    <recommendedName>
        <fullName evidence="8">Enoyl-[acyl-carrier-protein] reductase [NADH]</fullName>
        <ecNumber evidence="8">1.3.1.9</ecNumber>
    </recommendedName>
</protein>
<dbReference type="InterPro" id="IPR002347">
    <property type="entry name" value="SDR_fam"/>
</dbReference>
<dbReference type="SUPFAM" id="SSF51735">
    <property type="entry name" value="NAD(P)-binding Rossmann-fold domains"/>
    <property type="match status" value="1"/>
</dbReference>
<evidence type="ECO:0000256" key="8">
    <source>
        <dbReference type="PIRNR" id="PIRNR000094"/>
    </source>
</evidence>
<dbReference type="Pfam" id="PF13561">
    <property type="entry name" value="adh_short_C2"/>
    <property type="match status" value="1"/>
</dbReference>
<evidence type="ECO:0000256" key="4">
    <source>
        <dbReference type="ARBA" id="ARBA00022832"/>
    </source>
</evidence>
<dbReference type="EC" id="1.3.1.9" evidence="8"/>
<comment type="similarity">
    <text evidence="2 8">Belongs to the short-chain dehydrogenases/reductases (SDR) family. FabI subfamily.</text>
</comment>
<comment type="pathway">
    <text evidence="1">Lipid metabolism.</text>
</comment>
<dbReference type="Gene3D" id="3.40.50.720">
    <property type="entry name" value="NAD(P)-binding Rossmann-like Domain"/>
    <property type="match status" value="1"/>
</dbReference>
<accession>A0A1M7RLW1</accession>
<comment type="catalytic activity">
    <reaction evidence="8">
        <text>a 2,3-saturated acyl-[ACP] + NAD(+) = a (2E)-enoyl-[ACP] + NADH + H(+)</text>
        <dbReference type="Rhea" id="RHEA:10240"/>
        <dbReference type="Rhea" id="RHEA-COMP:9925"/>
        <dbReference type="Rhea" id="RHEA-COMP:9926"/>
        <dbReference type="ChEBI" id="CHEBI:15378"/>
        <dbReference type="ChEBI" id="CHEBI:57540"/>
        <dbReference type="ChEBI" id="CHEBI:57945"/>
        <dbReference type="ChEBI" id="CHEBI:78784"/>
        <dbReference type="ChEBI" id="CHEBI:78785"/>
        <dbReference type="EC" id="1.3.1.9"/>
    </reaction>
</comment>